<evidence type="ECO:0000256" key="2">
    <source>
        <dbReference type="ARBA" id="ARBA00023015"/>
    </source>
</evidence>
<keyword evidence="3" id="KW-0731">Sigma factor</keyword>
<dbReference type="InterPro" id="IPR014284">
    <property type="entry name" value="RNA_pol_sigma-70_dom"/>
</dbReference>
<evidence type="ECO:0000313" key="8">
    <source>
        <dbReference type="EMBL" id="WOJ97830.1"/>
    </source>
</evidence>
<dbReference type="InterPro" id="IPR013324">
    <property type="entry name" value="RNA_pol_sigma_r3/r4-like"/>
</dbReference>
<evidence type="ECO:0000259" key="6">
    <source>
        <dbReference type="Pfam" id="PF04542"/>
    </source>
</evidence>
<evidence type="ECO:0000256" key="4">
    <source>
        <dbReference type="ARBA" id="ARBA00023125"/>
    </source>
</evidence>
<keyword evidence="2" id="KW-0805">Transcription regulation</keyword>
<dbReference type="PANTHER" id="PTHR43133">
    <property type="entry name" value="RNA POLYMERASE ECF-TYPE SIGMA FACTO"/>
    <property type="match status" value="1"/>
</dbReference>
<dbReference type="Proteomes" id="UP001626549">
    <property type="component" value="Chromosome"/>
</dbReference>
<evidence type="ECO:0000256" key="3">
    <source>
        <dbReference type="ARBA" id="ARBA00023082"/>
    </source>
</evidence>
<dbReference type="NCBIfam" id="TIGR02937">
    <property type="entry name" value="sigma70-ECF"/>
    <property type="match status" value="1"/>
</dbReference>
<dbReference type="InterPro" id="IPR013325">
    <property type="entry name" value="RNA_pol_sigma_r2"/>
</dbReference>
<reference evidence="8 9" key="1">
    <citation type="submission" date="2023-10" db="EMBL/GenBank/DDBJ databases">
        <title>Two novel species belonging to the OM43/NOR5 clade.</title>
        <authorList>
            <person name="Park M."/>
        </authorList>
    </citation>
    <scope>NUCLEOTIDE SEQUENCE [LARGE SCALE GENOMIC DNA]</scope>
    <source>
        <strain evidence="8 9">IMCC45268</strain>
    </source>
</reference>
<dbReference type="Pfam" id="PF08281">
    <property type="entry name" value="Sigma70_r4_2"/>
    <property type="match status" value="1"/>
</dbReference>
<evidence type="ECO:0000256" key="5">
    <source>
        <dbReference type="ARBA" id="ARBA00023163"/>
    </source>
</evidence>
<dbReference type="Pfam" id="PF04542">
    <property type="entry name" value="Sigma70_r2"/>
    <property type="match status" value="1"/>
</dbReference>
<keyword evidence="4" id="KW-0238">DNA-binding</keyword>
<name>A0ABZ0IHM9_9GAMM</name>
<dbReference type="PANTHER" id="PTHR43133:SF8">
    <property type="entry name" value="RNA POLYMERASE SIGMA FACTOR HI_1459-RELATED"/>
    <property type="match status" value="1"/>
</dbReference>
<feature type="domain" description="RNA polymerase sigma factor 70 region 4 type 2" evidence="7">
    <location>
        <begin position="120"/>
        <end position="172"/>
    </location>
</feature>
<dbReference type="InterPro" id="IPR013249">
    <property type="entry name" value="RNA_pol_sigma70_r4_t2"/>
</dbReference>
<comment type="similarity">
    <text evidence="1">Belongs to the sigma-70 factor family. ECF subfamily.</text>
</comment>
<accession>A0ABZ0IHM9</accession>
<protein>
    <submittedName>
        <fullName evidence="8">Sigma-70 family RNA polymerase sigma factor</fullName>
    </submittedName>
</protein>
<keyword evidence="5" id="KW-0804">Transcription</keyword>
<dbReference type="RefSeq" id="WP_407328878.1">
    <property type="nucleotide sequence ID" value="NZ_CP136865.1"/>
</dbReference>
<dbReference type="InterPro" id="IPR039425">
    <property type="entry name" value="RNA_pol_sigma-70-like"/>
</dbReference>
<sequence>MNRENEALLVGRVAKGDRAAFAQLLQTHQQPLIRYARRMLSESSGADDIVQETFIRLWTRAGSFNSSSARLTTWLHNIAHNLCIDSFRRNARLSFTDEEVAMEVSDVGPDSQFEATEKSDQVRGALQKLPERQRSALLMCHYQGLSNREAANILDVSVDALESLLARARRRLKEELLSNDES</sequence>
<dbReference type="SUPFAM" id="SSF88659">
    <property type="entry name" value="Sigma3 and sigma4 domains of RNA polymerase sigma factors"/>
    <property type="match status" value="1"/>
</dbReference>
<evidence type="ECO:0000259" key="7">
    <source>
        <dbReference type="Pfam" id="PF08281"/>
    </source>
</evidence>
<evidence type="ECO:0000256" key="1">
    <source>
        <dbReference type="ARBA" id="ARBA00010641"/>
    </source>
</evidence>
<proteinExistence type="inferred from homology"/>
<feature type="domain" description="RNA polymerase sigma-70 region 2" evidence="6">
    <location>
        <begin position="24"/>
        <end position="92"/>
    </location>
</feature>
<dbReference type="InterPro" id="IPR007627">
    <property type="entry name" value="RNA_pol_sigma70_r2"/>
</dbReference>
<gene>
    <name evidence="8" type="ORF">R0137_04455</name>
</gene>
<dbReference type="EMBL" id="CP136865">
    <property type="protein sequence ID" value="WOJ97830.1"/>
    <property type="molecule type" value="Genomic_DNA"/>
</dbReference>
<evidence type="ECO:0000313" key="9">
    <source>
        <dbReference type="Proteomes" id="UP001626549"/>
    </source>
</evidence>
<dbReference type="InterPro" id="IPR036388">
    <property type="entry name" value="WH-like_DNA-bd_sf"/>
</dbReference>
<dbReference type="Gene3D" id="1.10.10.10">
    <property type="entry name" value="Winged helix-like DNA-binding domain superfamily/Winged helix DNA-binding domain"/>
    <property type="match status" value="1"/>
</dbReference>
<keyword evidence="9" id="KW-1185">Reference proteome</keyword>
<dbReference type="SUPFAM" id="SSF88946">
    <property type="entry name" value="Sigma2 domain of RNA polymerase sigma factors"/>
    <property type="match status" value="1"/>
</dbReference>
<organism evidence="8 9">
    <name type="scientific">Congregibacter brevis</name>
    <dbReference type="NCBI Taxonomy" id="3081201"/>
    <lineage>
        <taxon>Bacteria</taxon>
        <taxon>Pseudomonadati</taxon>
        <taxon>Pseudomonadota</taxon>
        <taxon>Gammaproteobacteria</taxon>
        <taxon>Cellvibrionales</taxon>
        <taxon>Halieaceae</taxon>
        <taxon>Congregibacter</taxon>
    </lineage>
</organism>
<dbReference type="Gene3D" id="1.10.1740.10">
    <property type="match status" value="1"/>
</dbReference>
<dbReference type="CDD" id="cd06171">
    <property type="entry name" value="Sigma70_r4"/>
    <property type="match status" value="1"/>
</dbReference>